<evidence type="ECO:0000259" key="1">
    <source>
        <dbReference type="Pfam" id="PF10433"/>
    </source>
</evidence>
<feature type="domain" description="RSE1/DDB1/CPSF1 first beta-propeller" evidence="1">
    <location>
        <begin position="13"/>
        <end position="149"/>
    </location>
</feature>
<dbReference type="Gene3D" id="2.130.10.10">
    <property type="entry name" value="YVTN repeat-like/Quinoprotein amine dehydrogenase"/>
    <property type="match status" value="1"/>
</dbReference>
<protein>
    <submittedName>
        <fullName evidence="2">DNA damage-binding protein 1</fullName>
    </submittedName>
</protein>
<dbReference type="Proteomes" id="UP001212841">
    <property type="component" value="Unassembled WGS sequence"/>
</dbReference>
<dbReference type="InterPro" id="IPR050358">
    <property type="entry name" value="RSE1/DDB1/CFT1"/>
</dbReference>
<reference evidence="2" key="1">
    <citation type="submission" date="2020-05" db="EMBL/GenBank/DDBJ databases">
        <title>Phylogenomic resolution of chytrid fungi.</title>
        <authorList>
            <person name="Stajich J.E."/>
            <person name="Amses K."/>
            <person name="Simmons R."/>
            <person name="Seto K."/>
            <person name="Myers J."/>
            <person name="Bonds A."/>
            <person name="Quandt C.A."/>
            <person name="Barry K."/>
            <person name="Liu P."/>
            <person name="Grigoriev I."/>
            <person name="Longcore J.E."/>
            <person name="James T.Y."/>
        </authorList>
    </citation>
    <scope>NUCLEOTIDE SEQUENCE</scope>
    <source>
        <strain evidence="2">JEL0318</strain>
    </source>
</reference>
<dbReference type="EMBL" id="JADGJD010001160">
    <property type="protein sequence ID" value="KAJ3046477.1"/>
    <property type="molecule type" value="Genomic_DNA"/>
</dbReference>
<comment type="caution">
    <text evidence="2">The sequence shown here is derived from an EMBL/GenBank/DDBJ whole genome shotgun (WGS) entry which is preliminary data.</text>
</comment>
<proteinExistence type="predicted"/>
<organism evidence="2 3">
    <name type="scientific">Rhizophlyctis rosea</name>
    <dbReference type="NCBI Taxonomy" id="64517"/>
    <lineage>
        <taxon>Eukaryota</taxon>
        <taxon>Fungi</taxon>
        <taxon>Fungi incertae sedis</taxon>
        <taxon>Chytridiomycota</taxon>
        <taxon>Chytridiomycota incertae sedis</taxon>
        <taxon>Chytridiomycetes</taxon>
        <taxon>Rhizophlyctidales</taxon>
        <taxon>Rhizophlyctidaceae</taxon>
        <taxon>Rhizophlyctis</taxon>
    </lineage>
</organism>
<evidence type="ECO:0000313" key="3">
    <source>
        <dbReference type="Proteomes" id="UP001212841"/>
    </source>
</evidence>
<dbReference type="AlphaFoldDB" id="A0AAD5SD83"/>
<name>A0AAD5SD83_9FUNG</name>
<dbReference type="InterPro" id="IPR018846">
    <property type="entry name" value="Beta-prop_RSE1/DDB1/CPSF1_1st"/>
</dbReference>
<dbReference type="Pfam" id="PF10433">
    <property type="entry name" value="Beta-prop_RSE1_1st"/>
    <property type="match status" value="1"/>
</dbReference>
<gene>
    <name evidence="2" type="primary">DDB1</name>
    <name evidence="2" type="ORF">HK097_000829</name>
</gene>
<evidence type="ECO:0000313" key="2">
    <source>
        <dbReference type="EMBL" id="KAJ3046477.1"/>
    </source>
</evidence>
<feature type="non-terminal residue" evidence="2">
    <location>
        <position position="1"/>
    </location>
</feature>
<dbReference type="PANTHER" id="PTHR10644">
    <property type="entry name" value="DNA REPAIR/RNA PROCESSING CPSF FAMILY"/>
    <property type="match status" value="1"/>
</dbReference>
<keyword evidence="3" id="KW-1185">Reference proteome</keyword>
<dbReference type="InterPro" id="IPR015943">
    <property type="entry name" value="WD40/YVTN_repeat-like_dom_sf"/>
</dbReference>
<sequence length="149" mass="16140">MFYVATAHRADSVIQSVKGPFTGPDDLNLIIAKSLHLELYVVVDVPATDDDGSAGADQTSTAPAGKTLRPILDNIPIYGRVAYIDLYKPPSSPTSLLYILTEHQRYSILRFNPTTSAIETLCTGDLTDRTGRLSSEGIMSCVDPKARVI</sequence>
<accession>A0AAD5SD83</accession>